<keyword evidence="9" id="KW-0206">Cytoskeleton</keyword>
<evidence type="ECO:0000256" key="2">
    <source>
        <dbReference type="ARBA" id="ARBA00004611"/>
    </source>
</evidence>
<keyword evidence="8" id="KW-0969">Cilium</keyword>
<evidence type="ECO:0000256" key="7">
    <source>
        <dbReference type="ARBA" id="ARBA00023054"/>
    </source>
</evidence>
<dbReference type="PANTHER" id="PTHR45973">
    <property type="entry name" value="PROTEIN PHOSPHATASE 1 REGULATORY SUBUNIT SDS22-RELATED"/>
    <property type="match status" value="1"/>
</dbReference>
<evidence type="ECO:0000256" key="3">
    <source>
        <dbReference type="ARBA" id="ARBA00022490"/>
    </source>
</evidence>
<sequence length="478" mass="56426">MHKADTISTLCEATEPGVITRDMLVSLAIDQGPKKEGGRLFRQDGIELAELEEIRIEFLKILNIDHLWLLKNIVKLSLSHNVIQRIENLNELCHLKELNLSFNSIKIMENLNNLHQLEILLLYSNEISIIQNINDLKKLTILNIGKNNIDDWNHVVYLRDFKSLKSLNTSDNPCTKIDGYLDYLLAFIPQLTYCQYRMISENERQSAIDKHYRIISNLKENEAKKQTELELQQEFENKTVLLFASYVEHLDEDYLFQQIFSSDKVAGKTLSTINENTQNIFEEYQKSFVAICHELYELGLRENDRRVEEIRLFEVVVNEGKKNMQIEARRIINEILEKKTRIFANIKDEMETLVEKPEQEVESTIANARELFNEFNDLLSKTQNQLLSKEIILHDQMEKDDLFFVIDDREKIMINRLNNWLKEYINRLFADENKRNRQQILEISHFFEFQRQQLNSLSLPQQLDLINIDLGDDDMLKN</sequence>
<comment type="similarity">
    <text evidence="12">Belongs to the DRC3 family.</text>
</comment>
<evidence type="ECO:0000256" key="14">
    <source>
        <dbReference type="SAM" id="Coils"/>
    </source>
</evidence>
<evidence type="ECO:0000256" key="1">
    <source>
        <dbReference type="ARBA" id="ARBA00003843"/>
    </source>
</evidence>
<evidence type="ECO:0000313" key="16">
    <source>
        <dbReference type="Proteomes" id="UP000078542"/>
    </source>
</evidence>
<evidence type="ECO:0000313" key="15">
    <source>
        <dbReference type="EMBL" id="KYM93495.1"/>
    </source>
</evidence>
<comment type="subcellular location">
    <subcellularLocation>
        <location evidence="2">Cytoplasm</location>
        <location evidence="2">Cytoskeleton</location>
        <location evidence="2">Flagellum axoneme</location>
    </subcellularLocation>
</comment>
<evidence type="ECO:0000256" key="10">
    <source>
        <dbReference type="ARBA" id="ARBA00023273"/>
    </source>
</evidence>
<evidence type="ECO:0000256" key="11">
    <source>
        <dbReference type="ARBA" id="ARBA00024433"/>
    </source>
</evidence>
<proteinExistence type="inferred from homology"/>
<evidence type="ECO:0000256" key="4">
    <source>
        <dbReference type="ARBA" id="ARBA00022614"/>
    </source>
</evidence>
<evidence type="ECO:0000256" key="13">
    <source>
        <dbReference type="ARBA" id="ARBA00040950"/>
    </source>
</evidence>
<keyword evidence="16" id="KW-1185">Reference proteome</keyword>
<keyword evidence="5" id="KW-0677">Repeat</keyword>
<dbReference type="SMART" id="SM00365">
    <property type="entry name" value="LRR_SD22"/>
    <property type="match status" value="4"/>
</dbReference>
<dbReference type="InterPro" id="IPR032675">
    <property type="entry name" value="LRR_dom_sf"/>
</dbReference>
<dbReference type="PANTHER" id="PTHR45973:SF12">
    <property type="entry name" value="DYNEIN REGULATORY COMPLEX SUBUNIT 3"/>
    <property type="match status" value="1"/>
</dbReference>
<evidence type="ECO:0000256" key="9">
    <source>
        <dbReference type="ARBA" id="ARBA00023212"/>
    </source>
</evidence>
<feature type="coiled-coil region" evidence="14">
    <location>
        <begin position="336"/>
        <end position="385"/>
    </location>
</feature>
<dbReference type="InterPro" id="IPR001611">
    <property type="entry name" value="Leu-rich_rpt"/>
</dbReference>
<dbReference type="Pfam" id="PF14580">
    <property type="entry name" value="LRR_9"/>
    <property type="match status" value="1"/>
</dbReference>
<comment type="function">
    <text evidence="1">Cilium-specific protein required for cilia structures.</text>
</comment>
<keyword evidence="7 14" id="KW-0175">Coiled coil</keyword>
<name>A0A195BYU5_9HYME</name>
<protein>
    <recommendedName>
        <fullName evidence="11">Dynein axonemal assembly factor 1 homolog</fullName>
    </recommendedName>
    <alternativeName>
        <fullName evidence="13">Dynein regulatory complex subunit 3</fullName>
    </alternativeName>
</protein>
<dbReference type="EMBL" id="KQ978501">
    <property type="protein sequence ID" value="KYM93495.1"/>
    <property type="molecule type" value="Genomic_DNA"/>
</dbReference>
<dbReference type="SUPFAM" id="SSF52075">
    <property type="entry name" value="Outer arm dynein light chain 1"/>
    <property type="match status" value="1"/>
</dbReference>
<organism evidence="15 16">
    <name type="scientific">Cyphomyrmex costatus</name>
    <dbReference type="NCBI Taxonomy" id="456900"/>
    <lineage>
        <taxon>Eukaryota</taxon>
        <taxon>Metazoa</taxon>
        <taxon>Ecdysozoa</taxon>
        <taxon>Arthropoda</taxon>
        <taxon>Hexapoda</taxon>
        <taxon>Insecta</taxon>
        <taxon>Pterygota</taxon>
        <taxon>Neoptera</taxon>
        <taxon>Endopterygota</taxon>
        <taxon>Hymenoptera</taxon>
        <taxon>Apocrita</taxon>
        <taxon>Aculeata</taxon>
        <taxon>Formicoidea</taxon>
        <taxon>Formicidae</taxon>
        <taxon>Myrmicinae</taxon>
        <taxon>Cyphomyrmex</taxon>
    </lineage>
</organism>
<keyword evidence="6" id="KW-0282">Flagellum</keyword>
<dbReference type="PROSITE" id="PS51450">
    <property type="entry name" value="LRR"/>
    <property type="match status" value="3"/>
</dbReference>
<keyword evidence="4" id="KW-0433">Leucine-rich repeat</keyword>
<accession>A0A195BYU5</accession>
<dbReference type="Gene3D" id="3.80.10.10">
    <property type="entry name" value="Ribonuclease Inhibitor"/>
    <property type="match status" value="1"/>
</dbReference>
<evidence type="ECO:0000256" key="5">
    <source>
        <dbReference type="ARBA" id="ARBA00022737"/>
    </source>
</evidence>
<evidence type="ECO:0000256" key="12">
    <source>
        <dbReference type="ARBA" id="ARBA00038378"/>
    </source>
</evidence>
<reference evidence="15 16" key="1">
    <citation type="submission" date="2016-03" db="EMBL/GenBank/DDBJ databases">
        <title>Cyphomyrmex costatus WGS genome.</title>
        <authorList>
            <person name="Nygaard S."/>
            <person name="Hu H."/>
            <person name="Boomsma J."/>
            <person name="Zhang G."/>
        </authorList>
    </citation>
    <scope>NUCLEOTIDE SEQUENCE [LARGE SCALE GENOMIC DNA]</scope>
    <source>
        <strain evidence="15">MS0001</strain>
        <tissue evidence="15">Whole body</tissue>
    </source>
</reference>
<keyword evidence="10" id="KW-0966">Cell projection</keyword>
<evidence type="ECO:0000256" key="6">
    <source>
        <dbReference type="ARBA" id="ARBA00022846"/>
    </source>
</evidence>
<dbReference type="STRING" id="456900.A0A195BYU5"/>
<keyword evidence="3" id="KW-0963">Cytoplasm</keyword>
<gene>
    <name evidence="15" type="ORF">ALC62_15853</name>
</gene>
<evidence type="ECO:0000256" key="8">
    <source>
        <dbReference type="ARBA" id="ARBA00023069"/>
    </source>
</evidence>
<dbReference type="GO" id="GO:0005929">
    <property type="term" value="C:cilium"/>
    <property type="evidence" value="ECO:0007669"/>
    <property type="project" value="TreeGrafter"/>
</dbReference>
<dbReference type="Proteomes" id="UP000078542">
    <property type="component" value="Unassembled WGS sequence"/>
</dbReference>
<dbReference type="InterPro" id="IPR050576">
    <property type="entry name" value="Cilia_flagella_integrity"/>
</dbReference>
<dbReference type="AlphaFoldDB" id="A0A195BYU5"/>